<protein>
    <submittedName>
        <fullName evidence="1">19469_t:CDS:1</fullName>
    </submittedName>
</protein>
<sequence length="63" mass="7213">ATYIKHTTSLLVDKPSINNNKNKLDIQRKSKKSLRLTFLKVNTSSFLNLSGINSSGFFEYFDE</sequence>
<proteinExistence type="predicted"/>
<organism evidence="1 2">
    <name type="scientific">Funneliformis geosporum</name>
    <dbReference type="NCBI Taxonomy" id="1117311"/>
    <lineage>
        <taxon>Eukaryota</taxon>
        <taxon>Fungi</taxon>
        <taxon>Fungi incertae sedis</taxon>
        <taxon>Mucoromycota</taxon>
        <taxon>Glomeromycotina</taxon>
        <taxon>Glomeromycetes</taxon>
        <taxon>Glomerales</taxon>
        <taxon>Glomeraceae</taxon>
        <taxon>Funneliformis</taxon>
    </lineage>
</organism>
<name>A0A9W4WXE2_9GLOM</name>
<feature type="non-terminal residue" evidence="1">
    <location>
        <position position="1"/>
    </location>
</feature>
<comment type="caution">
    <text evidence="1">The sequence shown here is derived from an EMBL/GenBank/DDBJ whole genome shotgun (WGS) entry which is preliminary data.</text>
</comment>
<keyword evidence="2" id="KW-1185">Reference proteome</keyword>
<dbReference type="EMBL" id="CAMKVN010008719">
    <property type="protein sequence ID" value="CAI2192792.1"/>
    <property type="molecule type" value="Genomic_DNA"/>
</dbReference>
<reference evidence="1" key="1">
    <citation type="submission" date="2022-08" db="EMBL/GenBank/DDBJ databases">
        <authorList>
            <person name="Kallberg Y."/>
            <person name="Tangrot J."/>
            <person name="Rosling A."/>
        </authorList>
    </citation>
    <scope>NUCLEOTIDE SEQUENCE</scope>
    <source>
        <strain evidence="1">Wild A</strain>
    </source>
</reference>
<dbReference type="Proteomes" id="UP001153678">
    <property type="component" value="Unassembled WGS sequence"/>
</dbReference>
<evidence type="ECO:0000313" key="1">
    <source>
        <dbReference type="EMBL" id="CAI2192792.1"/>
    </source>
</evidence>
<dbReference type="AlphaFoldDB" id="A0A9W4WXE2"/>
<accession>A0A9W4WXE2</accession>
<gene>
    <name evidence="1" type="ORF">FWILDA_LOCUS15754</name>
</gene>
<evidence type="ECO:0000313" key="2">
    <source>
        <dbReference type="Proteomes" id="UP001153678"/>
    </source>
</evidence>